<feature type="domain" description="PXA" evidence="3">
    <location>
        <begin position="85"/>
        <end position="271"/>
    </location>
</feature>
<reference evidence="4 5" key="1">
    <citation type="journal article" date="2016" name="Proc. Natl. Acad. Sci. U.S.A.">
        <title>Comparative genomics of biotechnologically important yeasts.</title>
        <authorList>
            <person name="Riley R."/>
            <person name="Haridas S."/>
            <person name="Wolfe K.H."/>
            <person name="Lopes M.R."/>
            <person name="Hittinger C.T."/>
            <person name="Goeker M."/>
            <person name="Salamov A.A."/>
            <person name="Wisecaver J.H."/>
            <person name="Long T.M."/>
            <person name="Calvey C.H."/>
            <person name="Aerts A.L."/>
            <person name="Barry K.W."/>
            <person name="Choi C."/>
            <person name="Clum A."/>
            <person name="Coughlan A.Y."/>
            <person name="Deshpande S."/>
            <person name="Douglass A.P."/>
            <person name="Hanson S.J."/>
            <person name="Klenk H.-P."/>
            <person name="LaButti K.M."/>
            <person name="Lapidus A."/>
            <person name="Lindquist E.A."/>
            <person name="Lipzen A.M."/>
            <person name="Meier-Kolthoff J.P."/>
            <person name="Ohm R.A."/>
            <person name="Otillar R.P."/>
            <person name="Pangilinan J.L."/>
            <person name="Peng Y."/>
            <person name="Rokas A."/>
            <person name="Rosa C.A."/>
            <person name="Scheuner C."/>
            <person name="Sibirny A.A."/>
            <person name="Slot J.C."/>
            <person name="Stielow J.B."/>
            <person name="Sun H."/>
            <person name="Kurtzman C.P."/>
            <person name="Blackwell M."/>
            <person name="Grigoriev I.V."/>
            <person name="Jeffries T.W."/>
        </authorList>
    </citation>
    <scope>NUCLEOTIDE SEQUENCE [LARGE SCALE GENOMIC DNA]</scope>
    <source>
        <strain evidence="4 5">NRRL Y-2026</strain>
    </source>
</reference>
<dbReference type="PANTHER" id="PTHR22775">
    <property type="entry name" value="SORTING NEXIN"/>
    <property type="match status" value="1"/>
</dbReference>
<keyword evidence="2" id="KW-0812">Transmembrane</keyword>
<dbReference type="Proteomes" id="UP000094455">
    <property type="component" value="Unassembled WGS sequence"/>
</dbReference>
<dbReference type="EMBL" id="KV454003">
    <property type="protein sequence ID" value="ODQ46985.1"/>
    <property type="molecule type" value="Genomic_DNA"/>
</dbReference>
<dbReference type="STRING" id="763406.A0A1E3NLG6"/>
<proteinExistence type="predicted"/>
<evidence type="ECO:0000313" key="5">
    <source>
        <dbReference type="Proteomes" id="UP000094455"/>
    </source>
</evidence>
<gene>
    <name evidence="4" type="ORF">PICMEDRAFT_73000</name>
</gene>
<dbReference type="GO" id="GO:0035091">
    <property type="term" value="F:phosphatidylinositol binding"/>
    <property type="evidence" value="ECO:0007669"/>
    <property type="project" value="TreeGrafter"/>
</dbReference>
<feature type="transmembrane region" description="Helical" evidence="2">
    <location>
        <begin position="334"/>
        <end position="352"/>
    </location>
</feature>
<evidence type="ECO:0000256" key="1">
    <source>
        <dbReference type="SAM" id="MobiDB-lite"/>
    </source>
</evidence>
<dbReference type="AlphaFoldDB" id="A0A1E3NLG6"/>
<protein>
    <recommendedName>
        <fullName evidence="3">PXA domain-containing protein</fullName>
    </recommendedName>
</protein>
<evidence type="ECO:0000259" key="3">
    <source>
        <dbReference type="PROSITE" id="PS51207"/>
    </source>
</evidence>
<dbReference type="RefSeq" id="XP_019018098.1">
    <property type="nucleotide sequence ID" value="XM_019164357.1"/>
</dbReference>
<dbReference type="PANTHER" id="PTHR22775:SF3">
    <property type="entry name" value="SORTING NEXIN-13"/>
    <property type="match status" value="1"/>
</dbReference>
<name>A0A1E3NLG6_9ASCO</name>
<keyword evidence="2" id="KW-1133">Transmembrane helix</keyword>
<dbReference type="GeneID" id="30181044"/>
<evidence type="ECO:0000256" key="2">
    <source>
        <dbReference type="SAM" id="Phobius"/>
    </source>
</evidence>
<dbReference type="PROSITE" id="PS51207">
    <property type="entry name" value="PXA"/>
    <property type="match status" value="1"/>
</dbReference>
<feature type="region of interest" description="Disordered" evidence="1">
    <location>
        <begin position="22"/>
        <end position="43"/>
    </location>
</feature>
<dbReference type="Pfam" id="PF02194">
    <property type="entry name" value="PXA"/>
    <property type="match status" value="1"/>
</dbReference>
<keyword evidence="2" id="KW-0472">Membrane</keyword>
<accession>A0A1E3NLG6</accession>
<dbReference type="OrthoDB" id="5582218at2759"/>
<feature type="compositionally biased region" description="Low complexity" evidence="1">
    <location>
        <begin position="22"/>
        <end position="39"/>
    </location>
</feature>
<keyword evidence="5" id="KW-1185">Reference proteome</keyword>
<organism evidence="4 5">
    <name type="scientific">Pichia membranifaciens NRRL Y-2026</name>
    <dbReference type="NCBI Taxonomy" id="763406"/>
    <lineage>
        <taxon>Eukaryota</taxon>
        <taxon>Fungi</taxon>
        <taxon>Dikarya</taxon>
        <taxon>Ascomycota</taxon>
        <taxon>Saccharomycotina</taxon>
        <taxon>Pichiomycetes</taxon>
        <taxon>Pichiales</taxon>
        <taxon>Pichiaceae</taxon>
        <taxon>Pichia</taxon>
    </lineage>
</organism>
<sequence length="492" mass="57899">MDHSGSKSTFLQKSIKQRKLGLLKQQQQSSQQPSAQLSSNPRKKTEFNDDIEYLQQLTQELLFGTIETSETKRFTERNLPPLTSSNDLDVRLYALFALLLHNFVYEWYTKSLKLGSRDEFTKELVFLFAHISRNLQERINSADDEFIRLIVTDIPYLLEKHFESIQEVECMLARDGYEDTNEFSTNEIFVNEWMMRFSDGLVDDENIATYRRLLVKSVVCLILPHENIESSISREFVTSLLDGIVLKNVVESFCDSFVIWDIIGKICVKMSSQPKKEIEISATRRKSSIHRILEFFVIDEKFEVRTENMLEFADFIPLFSFVNFLTLFDFRFPILFTFLQVVLQLMMKVGYFKRFISSSIKRVVCEKALKFKNAEKLIDLLRHMMFPEDDRCQMKPRYIPQNENELKAIYDFNFAEVVKFLSSDSNLSRIFISKYEAQNPTAVKAKAKDTMQMFKHRQINQILIQKLIDLTIARIFPELQVRDTVSMFRIHQ</sequence>
<evidence type="ECO:0000313" key="4">
    <source>
        <dbReference type="EMBL" id="ODQ46985.1"/>
    </source>
</evidence>
<dbReference type="InterPro" id="IPR003114">
    <property type="entry name" value="Phox_assoc"/>
</dbReference>